<keyword evidence="5" id="KW-1185">Reference proteome</keyword>
<protein>
    <submittedName>
        <fullName evidence="4">TetR/AcrR family transcriptional regulator</fullName>
    </submittedName>
</protein>
<sequence length="239" mass="25561">MYHCNSGYHSGVTQIANADTRTRLLDAAAEQVAATPGEDISLRAICAQAGVKMPTLYHFFGSKQGLLDAVVERGFDLYLAEKGAHEPSGDPIQDLRDGWDAHVAFGIANPGFYTLMYGQVHPGHAPEAQERPSAMLRALTQAAADQGRLTVPPDQAAAHILVANIGVTLRQIILAEEDRALSVAVREGAIAAITGTGATEDRHAEIHRVLEHAAANPEILGTTETQLLTKWLRTLAESS</sequence>
<dbReference type="InterPro" id="IPR001647">
    <property type="entry name" value="HTH_TetR"/>
</dbReference>
<dbReference type="GO" id="GO:0003700">
    <property type="term" value="F:DNA-binding transcription factor activity"/>
    <property type="evidence" value="ECO:0007669"/>
    <property type="project" value="TreeGrafter"/>
</dbReference>
<dbReference type="SUPFAM" id="SSF46689">
    <property type="entry name" value="Homeodomain-like"/>
    <property type="match status" value="1"/>
</dbReference>
<dbReference type="Gene3D" id="1.10.357.10">
    <property type="entry name" value="Tetracycline Repressor, domain 2"/>
    <property type="match status" value="1"/>
</dbReference>
<feature type="DNA-binding region" description="H-T-H motif" evidence="2">
    <location>
        <begin position="41"/>
        <end position="60"/>
    </location>
</feature>
<dbReference type="Pfam" id="PF00440">
    <property type="entry name" value="TetR_N"/>
    <property type="match status" value="1"/>
</dbReference>
<evidence type="ECO:0000259" key="3">
    <source>
        <dbReference type="PROSITE" id="PS50977"/>
    </source>
</evidence>
<dbReference type="SUPFAM" id="SSF48498">
    <property type="entry name" value="Tetracyclin repressor-like, C-terminal domain"/>
    <property type="match status" value="1"/>
</dbReference>
<name>A0A7W3VWX9_9PSEU</name>
<evidence type="ECO:0000256" key="2">
    <source>
        <dbReference type="PROSITE-ProRule" id="PRU00335"/>
    </source>
</evidence>
<evidence type="ECO:0000313" key="5">
    <source>
        <dbReference type="Proteomes" id="UP000526734"/>
    </source>
</evidence>
<evidence type="ECO:0000256" key="1">
    <source>
        <dbReference type="ARBA" id="ARBA00023125"/>
    </source>
</evidence>
<reference evidence="4 5" key="1">
    <citation type="submission" date="2020-08" db="EMBL/GenBank/DDBJ databases">
        <title>Amycolatopsis sp. nov. DR6-1 isolated from Dendrobium heterocarpum.</title>
        <authorList>
            <person name="Tedsree N."/>
            <person name="Kuncharoen N."/>
            <person name="Likhitwitayawuid K."/>
            <person name="Tanasupawat S."/>
        </authorList>
    </citation>
    <scope>NUCLEOTIDE SEQUENCE [LARGE SCALE GENOMIC DNA]</scope>
    <source>
        <strain evidence="4 5">DR6-1</strain>
    </source>
</reference>
<organism evidence="4 5">
    <name type="scientific">Amycolatopsis dendrobii</name>
    <dbReference type="NCBI Taxonomy" id="2760662"/>
    <lineage>
        <taxon>Bacteria</taxon>
        <taxon>Bacillati</taxon>
        <taxon>Actinomycetota</taxon>
        <taxon>Actinomycetes</taxon>
        <taxon>Pseudonocardiales</taxon>
        <taxon>Pseudonocardiaceae</taxon>
        <taxon>Amycolatopsis</taxon>
    </lineage>
</organism>
<dbReference type="InterPro" id="IPR036271">
    <property type="entry name" value="Tet_transcr_reg_TetR-rel_C_sf"/>
</dbReference>
<dbReference type="EMBL" id="JACGZW010000004">
    <property type="protein sequence ID" value="MBB1154267.1"/>
    <property type="molecule type" value="Genomic_DNA"/>
</dbReference>
<dbReference type="Proteomes" id="UP000526734">
    <property type="component" value="Unassembled WGS sequence"/>
</dbReference>
<dbReference type="AlphaFoldDB" id="A0A7W3VWX9"/>
<evidence type="ECO:0000313" key="4">
    <source>
        <dbReference type="EMBL" id="MBB1154267.1"/>
    </source>
</evidence>
<dbReference type="InterPro" id="IPR009057">
    <property type="entry name" value="Homeodomain-like_sf"/>
</dbReference>
<comment type="caution">
    <text evidence="4">The sequence shown here is derived from an EMBL/GenBank/DDBJ whole genome shotgun (WGS) entry which is preliminary data.</text>
</comment>
<accession>A0A7W3VWX9</accession>
<feature type="domain" description="HTH tetR-type" evidence="3">
    <location>
        <begin position="18"/>
        <end position="78"/>
    </location>
</feature>
<dbReference type="PROSITE" id="PS50977">
    <property type="entry name" value="HTH_TETR_2"/>
    <property type="match status" value="1"/>
</dbReference>
<keyword evidence="1 2" id="KW-0238">DNA-binding</keyword>
<dbReference type="InterPro" id="IPR050109">
    <property type="entry name" value="HTH-type_TetR-like_transc_reg"/>
</dbReference>
<gene>
    <name evidence="4" type="ORF">H4281_14080</name>
</gene>
<proteinExistence type="predicted"/>
<dbReference type="GO" id="GO:0000976">
    <property type="term" value="F:transcription cis-regulatory region binding"/>
    <property type="evidence" value="ECO:0007669"/>
    <property type="project" value="TreeGrafter"/>
</dbReference>
<dbReference type="PANTHER" id="PTHR30055">
    <property type="entry name" value="HTH-TYPE TRANSCRIPTIONAL REGULATOR RUTR"/>
    <property type="match status" value="1"/>
</dbReference>
<dbReference type="PANTHER" id="PTHR30055:SF220">
    <property type="entry name" value="TETR-FAMILY REGULATORY PROTEIN"/>
    <property type="match status" value="1"/>
</dbReference>